<dbReference type="InterPro" id="IPR001466">
    <property type="entry name" value="Beta-lactam-related"/>
</dbReference>
<proteinExistence type="predicted"/>
<dbReference type="GeneID" id="24258034"/>
<dbReference type="PANTHER" id="PTHR43283:SF3">
    <property type="entry name" value="BETA-LACTAMASE FAMILY PROTEIN (AFU_ORTHOLOGUE AFUA_5G07500)"/>
    <property type="match status" value="1"/>
</dbReference>
<reference evidence="3" key="1">
    <citation type="journal article" date="2014" name="BMC Genomics">
        <title>Genome sequencing of two Neorhizobium galegae strains reveals a noeT gene responsible for the unusual acetylation of the nodulation factors.</title>
        <authorList>
            <person name="Osterman J."/>
            <person name="Marsh J."/>
            <person name="Laine P.K."/>
            <person name="Zeng Z."/>
            <person name="Alatalo E."/>
            <person name="Sullivan J.T."/>
            <person name="Young J.P."/>
            <person name="Thomas-Oates J."/>
            <person name="Paulin L."/>
            <person name="Lindstrom K."/>
        </authorList>
    </citation>
    <scope>NUCLEOTIDE SEQUENCE [LARGE SCALE GENOMIC DNA]</scope>
    <source>
        <strain evidence="3">HAMBI 540</strain>
    </source>
</reference>
<dbReference type="OrthoDB" id="9808046at2"/>
<dbReference type="PANTHER" id="PTHR43283">
    <property type="entry name" value="BETA-LACTAMASE-RELATED"/>
    <property type="match status" value="1"/>
</dbReference>
<dbReference type="InterPro" id="IPR050789">
    <property type="entry name" value="Diverse_Enzym_Activities"/>
</dbReference>
<dbReference type="AlphaFoldDB" id="A0A068SM30"/>
<dbReference type="SUPFAM" id="SSF56601">
    <property type="entry name" value="beta-lactamase/transpeptidase-like"/>
    <property type="match status" value="1"/>
</dbReference>
<dbReference type="Pfam" id="PF00144">
    <property type="entry name" value="Beta-lactamase"/>
    <property type="match status" value="1"/>
</dbReference>
<name>A0A068SM30_NEOGA</name>
<dbReference type="eggNOG" id="COG1680">
    <property type="taxonomic scope" value="Bacteria"/>
</dbReference>
<accession>A0A068SM30</accession>
<dbReference type="RefSeq" id="WP_038585496.1">
    <property type="nucleotide sequence ID" value="NZ_HG938353.1"/>
</dbReference>
<evidence type="ECO:0000313" key="2">
    <source>
        <dbReference type="EMBL" id="CDN47298.1"/>
    </source>
</evidence>
<protein>
    <submittedName>
        <fullName evidence="2">Esterase EstB</fullName>
    </submittedName>
</protein>
<keyword evidence="3" id="KW-1185">Reference proteome</keyword>
<sequence length="384" mass="41202">MNLPIHPSAQISFPTIDAAIDSALAAKRLVGAVVMIARDGEIVYRRAAGLADREAGLMTQENTIFRLASITKPIVTIAAMRLIEQGRIDLDDPVTKWLPDFRPRLEDGREPAILIRHLLTHTSGLSYCFHLEEGPYVQAGVSDGVDQPGLSLDENLRRIASVPLLFAPGTGWQYSVSMDVLGGVIEKETGKRLGEAVVELVMRPLGLSDTGFTVTDRSRLAAPYVDVSPEPKRMGETEKVPVLTGTVTFAPDRIFNPASFHSGGGGMAGTASDVLTVLEAIRKGGAPLLSEKTVGAMMTNQIGDLLEPTRPGFGFGFGWAIVRDPAKAGLPVSPGSLQWGGVYGHHWFMDLTRKVTLVGLTNTTLEGMSGQFTFDLKKAVAADI</sequence>
<dbReference type="Gene3D" id="3.40.710.10">
    <property type="entry name" value="DD-peptidase/beta-lactamase superfamily"/>
    <property type="match status" value="1"/>
</dbReference>
<evidence type="ECO:0000259" key="1">
    <source>
        <dbReference type="Pfam" id="PF00144"/>
    </source>
</evidence>
<evidence type="ECO:0000313" key="3">
    <source>
        <dbReference type="Proteomes" id="UP000028181"/>
    </source>
</evidence>
<dbReference type="InterPro" id="IPR012338">
    <property type="entry name" value="Beta-lactam/transpept-like"/>
</dbReference>
<organism evidence="2 3">
    <name type="scientific">Neorhizobium galegae bv. orientalis str. HAMBI 540</name>
    <dbReference type="NCBI Taxonomy" id="1028800"/>
    <lineage>
        <taxon>Bacteria</taxon>
        <taxon>Pseudomonadati</taxon>
        <taxon>Pseudomonadota</taxon>
        <taxon>Alphaproteobacteria</taxon>
        <taxon>Hyphomicrobiales</taxon>
        <taxon>Rhizobiaceae</taxon>
        <taxon>Rhizobium/Agrobacterium group</taxon>
        <taxon>Neorhizobium</taxon>
    </lineage>
</organism>
<feature type="domain" description="Beta-lactamase-related" evidence="1">
    <location>
        <begin position="16"/>
        <end position="378"/>
    </location>
</feature>
<gene>
    <name evidence="2" type="primary">estB</name>
    <name evidence="2" type="ORF">RG540_CH11100</name>
</gene>
<dbReference type="KEGG" id="ngg:RG540_CH11100"/>
<dbReference type="EMBL" id="HG938353">
    <property type="protein sequence ID" value="CDN47298.1"/>
    <property type="molecule type" value="Genomic_DNA"/>
</dbReference>
<dbReference type="PATRIC" id="fig|1028800.3.peg.1129"/>
<dbReference type="Proteomes" id="UP000028181">
    <property type="component" value="Chromosome I"/>
</dbReference>
<dbReference type="HOGENOM" id="CLU_020027_11_2_5"/>